<feature type="compositionally biased region" description="Basic and acidic residues" evidence="1">
    <location>
        <begin position="40"/>
        <end position="71"/>
    </location>
</feature>
<name>A0A6G6W864_9ACTN</name>
<sequence>MSEQRGERDEESREQGEAEEAEQEGARQPGADPEEADEIAADREERLDPDNRPENVEVDNTDRDFDAEKGMFTDSEGYEQAEERFPPPGEQGV</sequence>
<dbReference type="AlphaFoldDB" id="A0A6G6W864"/>
<organism evidence="2 3">
    <name type="scientific">Nocardioides anomalus</name>
    <dbReference type="NCBI Taxonomy" id="2712223"/>
    <lineage>
        <taxon>Bacteria</taxon>
        <taxon>Bacillati</taxon>
        <taxon>Actinomycetota</taxon>
        <taxon>Actinomycetes</taxon>
        <taxon>Propionibacteriales</taxon>
        <taxon>Nocardioidaceae</taxon>
        <taxon>Nocardioides</taxon>
    </lineage>
</organism>
<dbReference type="Proteomes" id="UP000502996">
    <property type="component" value="Chromosome"/>
</dbReference>
<keyword evidence="3" id="KW-1185">Reference proteome</keyword>
<evidence type="ECO:0000313" key="3">
    <source>
        <dbReference type="Proteomes" id="UP000502996"/>
    </source>
</evidence>
<evidence type="ECO:0000313" key="2">
    <source>
        <dbReference type="EMBL" id="QIG41414.1"/>
    </source>
</evidence>
<dbReference type="KEGG" id="nano:G5V58_00285"/>
<dbReference type="RefSeq" id="WP_165227731.1">
    <property type="nucleotide sequence ID" value="NZ_CP049257.1"/>
</dbReference>
<gene>
    <name evidence="2" type="ORF">G5V58_00285</name>
</gene>
<feature type="region of interest" description="Disordered" evidence="1">
    <location>
        <begin position="1"/>
        <end position="93"/>
    </location>
</feature>
<feature type="compositionally biased region" description="Basic and acidic residues" evidence="1">
    <location>
        <begin position="1"/>
        <end position="16"/>
    </location>
</feature>
<reference evidence="2 3" key="1">
    <citation type="submission" date="2020-02" db="EMBL/GenBank/DDBJ databases">
        <title>Full genome sequence of Nocardioides sp. R-3366.</title>
        <authorList>
            <person name="Im W.-T."/>
        </authorList>
    </citation>
    <scope>NUCLEOTIDE SEQUENCE [LARGE SCALE GENOMIC DNA]</scope>
    <source>
        <strain evidence="2 3">R-3366</strain>
    </source>
</reference>
<proteinExistence type="predicted"/>
<protein>
    <submittedName>
        <fullName evidence="2">Uncharacterized protein</fullName>
    </submittedName>
</protein>
<evidence type="ECO:0000256" key="1">
    <source>
        <dbReference type="SAM" id="MobiDB-lite"/>
    </source>
</evidence>
<dbReference type="EMBL" id="CP049257">
    <property type="protein sequence ID" value="QIG41414.1"/>
    <property type="molecule type" value="Genomic_DNA"/>
</dbReference>
<accession>A0A6G6W864</accession>